<keyword evidence="4 6" id="KW-0720">Serine protease</keyword>
<dbReference type="InterPro" id="IPR036852">
    <property type="entry name" value="Peptidase_S8/S53_dom_sf"/>
</dbReference>
<comment type="similarity">
    <text evidence="1 6 7">Belongs to the peptidase S8 family.</text>
</comment>
<feature type="active site" description="Charge relay system" evidence="5 6">
    <location>
        <position position="312"/>
    </location>
</feature>
<dbReference type="InterPro" id="IPR023828">
    <property type="entry name" value="Peptidase_S8_Ser-AS"/>
</dbReference>
<protein>
    <submittedName>
        <fullName evidence="9">Peptidase S8 and S53, subtilisin, kexin, sedolisin</fullName>
    </submittedName>
</protein>
<dbReference type="InterPro" id="IPR011049">
    <property type="entry name" value="Serralysin-like_metalloprot_C"/>
</dbReference>
<dbReference type="Gene3D" id="3.40.50.200">
    <property type="entry name" value="Peptidase S8/S53 domain"/>
    <property type="match status" value="1"/>
</dbReference>
<evidence type="ECO:0000313" key="9">
    <source>
        <dbReference type="EMBL" id="ABG49944.1"/>
    </source>
</evidence>
<dbReference type="InterPro" id="IPR050131">
    <property type="entry name" value="Peptidase_S8_subtilisin-like"/>
</dbReference>
<dbReference type="PANTHER" id="PTHR43806:SF11">
    <property type="entry name" value="CEREVISIN-RELATED"/>
    <property type="match status" value="1"/>
</dbReference>
<dbReference type="InterPro" id="IPR018511">
    <property type="entry name" value="Hemolysin-typ_Ca-bd_CS"/>
</dbReference>
<dbReference type="Gene3D" id="2.150.10.10">
    <property type="entry name" value="Serralysin-like metalloprotease, C-terminal"/>
    <property type="match status" value="2"/>
</dbReference>
<dbReference type="eggNOG" id="COG1404">
    <property type="taxonomic scope" value="Bacteria"/>
</dbReference>
<dbReference type="PRINTS" id="PR00313">
    <property type="entry name" value="CABNDNGRPT"/>
</dbReference>
<dbReference type="KEGG" id="ter:Tery_0488"/>
<evidence type="ECO:0000256" key="1">
    <source>
        <dbReference type="ARBA" id="ARBA00011073"/>
    </source>
</evidence>
<dbReference type="Pfam" id="PF00082">
    <property type="entry name" value="Peptidase_S8"/>
    <property type="match status" value="1"/>
</dbReference>
<dbReference type="PANTHER" id="PTHR43806">
    <property type="entry name" value="PEPTIDASE S8"/>
    <property type="match status" value="1"/>
</dbReference>
<evidence type="ECO:0000256" key="6">
    <source>
        <dbReference type="PROSITE-ProRule" id="PRU01240"/>
    </source>
</evidence>
<sequence length="577" mass="61165">MLILKKMNDEKTVIGSNYSGISYLLDNNHNQFTVPVNLLIPYSAGLQALDGNDTIIGSLSPELINGNQGNDNIFGGSGSDTLRGGRGNDFIEADQGNDQVFGDLGKDTVYGEIGNDQIYGGKGEDILFGGNGNDTIYGDLGKDTLIGEAGNDIFVLRDSPNNNNLDTADIIYDFNPNFDSIQMPANLTESDILLREDFYYGGTLIQVQANGSILAIVKDISNTNVKSELIFGDTANTNELLQTNSSVRPTFNNIFGYGLVDASAAVASAIGSTSFPEVPDLGGNQWGLDLVKAPEVWNQGFLGDGIVVAVIDSGVDYTHPELTGQIWKNSREIPNNNIDDDANGYVDDFQGWDFINDDNDSRDEKGHGTHIAGTIAAKRDGIGTTGIAPNVQIMPLRILNDQGTGKVSDGIEAIRYAVDNGADVINFSSGDRNLVSGEIEAIRYAAERGVVFVSAAGNGSLSSPDYPAKLADKQGIAVGSVEKNGKFSSFSNEAGNQPLDYVVAPGGDGFPEDAGDIYAPVPLSIKGNLYSFLTGTSMATPYVTGIVALIKQANPSLSVEAIENIITYTTNSADVIV</sequence>
<dbReference type="eggNOG" id="COG2931">
    <property type="taxonomic scope" value="Bacteria"/>
</dbReference>
<dbReference type="PROSITE" id="PS00136">
    <property type="entry name" value="SUBTILASE_ASP"/>
    <property type="match status" value="1"/>
</dbReference>
<dbReference type="InterPro" id="IPR034204">
    <property type="entry name" value="PfSUB1-like_cat_dom"/>
</dbReference>
<dbReference type="PROSITE" id="PS00138">
    <property type="entry name" value="SUBTILASE_SER"/>
    <property type="match status" value="1"/>
</dbReference>
<feature type="domain" description="Peptidase S8/S53" evidence="8">
    <location>
        <begin position="303"/>
        <end position="570"/>
    </location>
</feature>
<dbReference type="GO" id="GO:0006508">
    <property type="term" value="P:proteolysis"/>
    <property type="evidence" value="ECO:0007669"/>
    <property type="project" value="UniProtKB-KW"/>
</dbReference>
<dbReference type="EMBL" id="CP000393">
    <property type="protein sequence ID" value="ABG49944.1"/>
    <property type="molecule type" value="Genomic_DNA"/>
</dbReference>
<dbReference type="InterPro" id="IPR000209">
    <property type="entry name" value="Peptidase_S8/S53_dom"/>
</dbReference>
<dbReference type="SUPFAM" id="SSF51120">
    <property type="entry name" value="beta-Roll"/>
    <property type="match status" value="2"/>
</dbReference>
<evidence type="ECO:0000256" key="5">
    <source>
        <dbReference type="PIRSR" id="PIRSR615500-1"/>
    </source>
</evidence>
<dbReference type="PROSITE" id="PS00137">
    <property type="entry name" value="SUBTILASE_HIS"/>
    <property type="match status" value="1"/>
</dbReference>
<dbReference type="GO" id="GO:0004252">
    <property type="term" value="F:serine-type endopeptidase activity"/>
    <property type="evidence" value="ECO:0007669"/>
    <property type="project" value="UniProtKB-UniRule"/>
</dbReference>
<gene>
    <name evidence="9" type="ordered locus">Tery_0488</name>
</gene>
<evidence type="ECO:0000256" key="3">
    <source>
        <dbReference type="ARBA" id="ARBA00022801"/>
    </source>
</evidence>
<dbReference type="PROSITE" id="PS51892">
    <property type="entry name" value="SUBTILASE"/>
    <property type="match status" value="1"/>
</dbReference>
<dbReference type="CDD" id="cd07473">
    <property type="entry name" value="Peptidases_S8_Subtilisin_like"/>
    <property type="match status" value="1"/>
</dbReference>
<evidence type="ECO:0000256" key="7">
    <source>
        <dbReference type="RuleBase" id="RU003355"/>
    </source>
</evidence>
<proteinExistence type="inferred from homology"/>
<name>Q118Y0_TRIEI</name>
<dbReference type="InterPro" id="IPR015500">
    <property type="entry name" value="Peptidase_S8_subtilisin-rel"/>
</dbReference>
<dbReference type="Pfam" id="PF00353">
    <property type="entry name" value="HemolysinCabind"/>
    <property type="match status" value="2"/>
</dbReference>
<feature type="active site" description="Charge relay system" evidence="5 6">
    <location>
        <position position="537"/>
    </location>
</feature>
<dbReference type="GO" id="GO:0005509">
    <property type="term" value="F:calcium ion binding"/>
    <property type="evidence" value="ECO:0007669"/>
    <property type="project" value="InterPro"/>
</dbReference>
<organism evidence="9">
    <name type="scientific">Trichodesmium erythraeum (strain IMS101)</name>
    <dbReference type="NCBI Taxonomy" id="203124"/>
    <lineage>
        <taxon>Bacteria</taxon>
        <taxon>Bacillati</taxon>
        <taxon>Cyanobacteriota</taxon>
        <taxon>Cyanophyceae</taxon>
        <taxon>Oscillatoriophycideae</taxon>
        <taxon>Oscillatoriales</taxon>
        <taxon>Microcoleaceae</taxon>
        <taxon>Trichodesmium</taxon>
    </lineage>
</organism>
<keyword evidence="2 6" id="KW-0645">Protease</keyword>
<dbReference type="InterPro" id="IPR001343">
    <property type="entry name" value="Hemolysn_Ca-bd"/>
</dbReference>
<reference evidence="9" key="1">
    <citation type="submission" date="2006-06" db="EMBL/GenBank/DDBJ databases">
        <title>Complete sequence of Trichodesmium erythraeum IMS101.</title>
        <authorList>
            <consortium name="US DOE Joint Genome Institute"/>
            <person name="Copeland A."/>
            <person name="Lucas S."/>
            <person name="Lapidus A."/>
            <person name="Barry K."/>
            <person name="Detter J.C."/>
            <person name="Glavina del Rio T."/>
            <person name="Hammon N."/>
            <person name="Israni S."/>
            <person name="Dalin E."/>
            <person name="Tice H."/>
            <person name="Pitluck S."/>
            <person name="Kiss H."/>
            <person name="Munk A.C."/>
            <person name="Brettin T."/>
            <person name="Bruce D."/>
            <person name="Han C."/>
            <person name="Tapia R."/>
            <person name="Gilna P."/>
            <person name="Schmutz J."/>
            <person name="Larimer F."/>
            <person name="Land M."/>
            <person name="Hauser L."/>
            <person name="Kyrpides N."/>
            <person name="Kim E."/>
            <person name="Richardson P."/>
        </authorList>
    </citation>
    <scope>NUCLEOTIDE SEQUENCE [LARGE SCALE GENOMIC DNA]</scope>
    <source>
        <strain evidence="9">IMS101</strain>
    </source>
</reference>
<dbReference type="SUPFAM" id="SSF52743">
    <property type="entry name" value="Subtilisin-like"/>
    <property type="match status" value="1"/>
</dbReference>
<dbReference type="PROSITE" id="PS00330">
    <property type="entry name" value="HEMOLYSIN_CALCIUM"/>
    <property type="match status" value="1"/>
</dbReference>
<dbReference type="AlphaFoldDB" id="Q118Y0"/>
<dbReference type="HOGENOM" id="CLU_403776_0_0_3"/>
<dbReference type="PRINTS" id="PR00723">
    <property type="entry name" value="SUBTILISIN"/>
</dbReference>
<evidence type="ECO:0000256" key="2">
    <source>
        <dbReference type="ARBA" id="ARBA00022670"/>
    </source>
</evidence>
<evidence type="ECO:0000256" key="4">
    <source>
        <dbReference type="ARBA" id="ARBA00022825"/>
    </source>
</evidence>
<feature type="active site" description="Charge relay system" evidence="5 6">
    <location>
        <position position="367"/>
    </location>
</feature>
<dbReference type="InterPro" id="IPR022398">
    <property type="entry name" value="Peptidase_S8_His-AS"/>
</dbReference>
<evidence type="ECO:0000259" key="8">
    <source>
        <dbReference type="Pfam" id="PF00082"/>
    </source>
</evidence>
<dbReference type="InterPro" id="IPR023827">
    <property type="entry name" value="Peptidase_S8_Asp-AS"/>
</dbReference>
<dbReference type="STRING" id="203124.Tery_0488"/>
<accession>Q118Y0</accession>
<keyword evidence="3 6" id="KW-0378">Hydrolase</keyword>